<dbReference type="EMBL" id="JABANP010000399">
    <property type="protein sequence ID" value="KAF4682923.1"/>
    <property type="molecule type" value="Genomic_DNA"/>
</dbReference>
<feature type="transmembrane region" description="Helical" evidence="1">
    <location>
        <begin position="301"/>
        <end position="325"/>
    </location>
</feature>
<gene>
    <name evidence="2" type="ORF">FOZ60_009828</name>
</gene>
<comment type="caution">
    <text evidence="2">The sequence shown here is derived from an EMBL/GenBank/DDBJ whole genome shotgun (WGS) entry which is preliminary data.</text>
</comment>
<evidence type="ECO:0008006" key="4">
    <source>
        <dbReference type="Google" id="ProtNLM"/>
    </source>
</evidence>
<evidence type="ECO:0000313" key="2">
    <source>
        <dbReference type="EMBL" id="KAF4682923.1"/>
    </source>
</evidence>
<keyword evidence="1" id="KW-1133">Transmembrane helix</keyword>
<feature type="transmembrane region" description="Helical" evidence="1">
    <location>
        <begin position="331"/>
        <end position="349"/>
    </location>
</feature>
<protein>
    <recommendedName>
        <fullName evidence="4">Transmembrane protein</fullName>
    </recommendedName>
</protein>
<feature type="transmembrane region" description="Helical" evidence="1">
    <location>
        <begin position="109"/>
        <end position="127"/>
    </location>
</feature>
<feature type="transmembrane region" description="Helical" evidence="1">
    <location>
        <begin position="82"/>
        <end position="103"/>
    </location>
</feature>
<organism evidence="2 3">
    <name type="scientific">Perkinsus olseni</name>
    <name type="common">Perkinsus atlanticus</name>
    <dbReference type="NCBI Taxonomy" id="32597"/>
    <lineage>
        <taxon>Eukaryota</taxon>
        <taxon>Sar</taxon>
        <taxon>Alveolata</taxon>
        <taxon>Perkinsozoa</taxon>
        <taxon>Perkinsea</taxon>
        <taxon>Perkinsida</taxon>
        <taxon>Perkinsidae</taxon>
        <taxon>Perkinsus</taxon>
    </lineage>
</organism>
<proteinExistence type="predicted"/>
<name>A0A7J6NGD4_PEROL</name>
<reference evidence="2 3" key="1">
    <citation type="submission" date="2020-04" db="EMBL/GenBank/DDBJ databases">
        <title>Perkinsus olseni comparative genomics.</title>
        <authorList>
            <person name="Bogema D.R."/>
        </authorList>
    </citation>
    <scope>NUCLEOTIDE SEQUENCE [LARGE SCALE GENOMIC DNA]</scope>
    <source>
        <strain evidence="2">00978-12</strain>
    </source>
</reference>
<sequence length="395" mass="43980">MTAQAEEGISLRKYVIQPLARLPLRIRGILGHQDATTADTDRTADRPRTLVAAKRPNSSPNSVVLSTTRQPLPMVNVDDWTLVVWVGFCILVVGLAGLTIQVLNQCPHLIAILVGTLLVGLGFYCKVRQHGLLEYLPPRIQRLLLHTSVFDIFFDQNTIARLSRLWSRLFLLAGFKGLSEKTTRQILEQMDDGFVEQMLQPGLAHHLPLAVQRHLLPNPVENIRDRVPVPHWLSTNHQRNGEASARGGQVVPKAGTSRELPTAFTGLPSVRIDRRTAAAIIQYKKAHPVIRPDMPPPISHAMWMVAAPSTSIVAGISTLGLSVFACRKGRYRTAGSILTAGVCLTTAIYNHGVQIKRSTLRYAMENKREDWASVYRGNIMTAHYVAIRLVAKYRW</sequence>
<evidence type="ECO:0000256" key="1">
    <source>
        <dbReference type="SAM" id="Phobius"/>
    </source>
</evidence>
<evidence type="ECO:0000313" key="3">
    <source>
        <dbReference type="Proteomes" id="UP000541610"/>
    </source>
</evidence>
<dbReference type="Proteomes" id="UP000541610">
    <property type="component" value="Unassembled WGS sequence"/>
</dbReference>
<dbReference type="OrthoDB" id="423198at2759"/>
<dbReference type="AlphaFoldDB" id="A0A7J6NGD4"/>
<accession>A0A7J6NGD4</accession>
<keyword evidence="1" id="KW-0472">Membrane</keyword>
<keyword evidence="1" id="KW-0812">Transmembrane</keyword>